<keyword evidence="2" id="KW-1185">Reference proteome</keyword>
<dbReference type="EMBL" id="CM023486">
    <property type="protein sequence ID" value="KAH6927840.1"/>
    <property type="molecule type" value="Genomic_DNA"/>
</dbReference>
<proteinExistence type="predicted"/>
<evidence type="ECO:0000313" key="2">
    <source>
        <dbReference type="Proteomes" id="UP000821845"/>
    </source>
</evidence>
<accession>A0ACB7RZN2</accession>
<dbReference type="Proteomes" id="UP000821845">
    <property type="component" value="Chromosome 6"/>
</dbReference>
<comment type="caution">
    <text evidence="1">The sequence shown here is derived from an EMBL/GenBank/DDBJ whole genome shotgun (WGS) entry which is preliminary data.</text>
</comment>
<name>A0ACB7RZN2_HYAAI</name>
<organism evidence="1 2">
    <name type="scientific">Hyalomma asiaticum</name>
    <name type="common">Tick</name>
    <dbReference type="NCBI Taxonomy" id="266040"/>
    <lineage>
        <taxon>Eukaryota</taxon>
        <taxon>Metazoa</taxon>
        <taxon>Ecdysozoa</taxon>
        <taxon>Arthropoda</taxon>
        <taxon>Chelicerata</taxon>
        <taxon>Arachnida</taxon>
        <taxon>Acari</taxon>
        <taxon>Parasitiformes</taxon>
        <taxon>Ixodida</taxon>
        <taxon>Ixodoidea</taxon>
        <taxon>Ixodidae</taxon>
        <taxon>Hyalomminae</taxon>
        <taxon>Hyalomma</taxon>
    </lineage>
</organism>
<reference evidence="1" key="1">
    <citation type="submission" date="2020-05" db="EMBL/GenBank/DDBJ databases">
        <title>Large-scale comparative analyses of tick genomes elucidate their genetic diversity and vector capacities.</title>
        <authorList>
            <person name="Jia N."/>
            <person name="Wang J."/>
            <person name="Shi W."/>
            <person name="Du L."/>
            <person name="Sun Y."/>
            <person name="Zhan W."/>
            <person name="Jiang J."/>
            <person name="Wang Q."/>
            <person name="Zhang B."/>
            <person name="Ji P."/>
            <person name="Sakyi L.B."/>
            <person name="Cui X."/>
            <person name="Yuan T."/>
            <person name="Jiang B."/>
            <person name="Yang W."/>
            <person name="Lam T.T.-Y."/>
            <person name="Chang Q."/>
            <person name="Ding S."/>
            <person name="Wang X."/>
            <person name="Zhu J."/>
            <person name="Ruan X."/>
            <person name="Zhao L."/>
            <person name="Wei J."/>
            <person name="Que T."/>
            <person name="Du C."/>
            <person name="Cheng J."/>
            <person name="Dai P."/>
            <person name="Han X."/>
            <person name="Huang E."/>
            <person name="Gao Y."/>
            <person name="Liu J."/>
            <person name="Shao H."/>
            <person name="Ye R."/>
            <person name="Li L."/>
            <person name="Wei W."/>
            <person name="Wang X."/>
            <person name="Wang C."/>
            <person name="Yang T."/>
            <person name="Huo Q."/>
            <person name="Li W."/>
            <person name="Guo W."/>
            <person name="Chen H."/>
            <person name="Zhou L."/>
            <person name="Ni X."/>
            <person name="Tian J."/>
            <person name="Zhou Y."/>
            <person name="Sheng Y."/>
            <person name="Liu T."/>
            <person name="Pan Y."/>
            <person name="Xia L."/>
            <person name="Li J."/>
            <person name="Zhao F."/>
            <person name="Cao W."/>
        </authorList>
    </citation>
    <scope>NUCLEOTIDE SEQUENCE</scope>
    <source>
        <strain evidence="1">Hyas-2018</strain>
    </source>
</reference>
<sequence length="347" mass="38465">MKQQRDHLYVRRQQQRPAIRSSLRRVFYARPGSCGPQLVTSRGAATAETTAAAHGEKKQSSKTAKKFPVRSGGSGLGKFGKLGDTSGLLPSPPSQTREYYKDAAAVERKNELDRRPCLPTFMARQPLGPVHIARVSSALCPTMPGNGASRKVKGRWSVPQHSSTGPPHATNGRPHQQHQPPAAPNVSRAQHQLSDSSSSSPGTPLWPATADDPATSGRGGKRRPPYRHDVLDSVVDICPSVSPSKFLWLTFVTFQSEGSKKRRKKHKKHKKHRKHRKHRKSSRKSDEEDDDEDDEEMNEERSEEENNAEELERKLREKALRSLNKARVGSHSCDDSQGSSTAVFVAN</sequence>
<protein>
    <submittedName>
        <fullName evidence="1">Uncharacterized protein</fullName>
    </submittedName>
</protein>
<gene>
    <name evidence="1" type="ORF">HPB50_009155</name>
</gene>
<evidence type="ECO:0000313" key="1">
    <source>
        <dbReference type="EMBL" id="KAH6927840.1"/>
    </source>
</evidence>